<reference evidence="1 2" key="1">
    <citation type="submission" date="2023-11" db="EMBL/GenBank/DDBJ databases">
        <authorList>
            <person name="Cook R."/>
            <person name="Crisci M."/>
            <person name="Pye H."/>
            <person name="Adriaenssens E."/>
            <person name="Santini J."/>
        </authorList>
    </citation>
    <scope>NUCLEOTIDE SEQUENCE [LARGE SCALE GENOMIC DNA]</scope>
    <source>
        <strain evidence="1">Lak_Megaphage_RVC_AP3_GC26</strain>
    </source>
</reference>
<proteinExistence type="predicted"/>
<name>A0ABZ0Z3D2_9CAUD</name>
<protein>
    <submittedName>
        <fullName evidence="1">Uncharacterized protein</fullName>
    </submittedName>
</protein>
<evidence type="ECO:0000313" key="2">
    <source>
        <dbReference type="Proteomes" id="UP001348805"/>
    </source>
</evidence>
<dbReference type="Proteomes" id="UP001348805">
    <property type="component" value="Segment"/>
</dbReference>
<accession>A0ABZ0Z3D2</accession>
<dbReference type="EMBL" id="OR769219">
    <property type="protein sequence ID" value="WQJ51591.1"/>
    <property type="molecule type" value="Genomic_DNA"/>
</dbReference>
<evidence type="ECO:0000313" key="1">
    <source>
        <dbReference type="EMBL" id="WQJ51591.1"/>
    </source>
</evidence>
<organism evidence="1 2">
    <name type="scientific">phage Lak_Megaphage_RVC_AP3_GC26</name>
    <dbReference type="NCBI Taxonomy" id="3109225"/>
    <lineage>
        <taxon>Viruses</taxon>
        <taxon>Duplodnaviria</taxon>
        <taxon>Heunggongvirae</taxon>
        <taxon>Uroviricota</taxon>
        <taxon>Caudoviricetes</taxon>
        <taxon>Caudoviricetes code 15 clade</taxon>
    </lineage>
</organism>
<keyword evidence="2" id="KW-1185">Reference proteome</keyword>
<sequence length="477" mass="55733">MIIKSLYESLLNCINEARVSRTIDKKLWLSIASTCSRNKATEAENVKPRASQSKEELLPRYVAALLIMKKQCPESEQDIDDIKTFKLVGKRLLQLGCTIDEIKQEYINNGGKLVTNTINVQPKQVDQKLNTEVKQNTQVKVDNTEQKKVIKQPTIVQKKLPDGVKSYEDTLEFVKHAYDSLSEICECIYNILDKSYYTIQKSFYKIEEPTYKLYFRTVTTDEDQKIYFNDKHCIYISWVKTQKKRVYEGTFCILENNMTINDEPIGDKIELDDNTFITYEQLYELCQIALAKLSYSSQRQYNNPFLPKNKVINNTLGKFGNKKRDFNEEIDSHEMGKIMPKVIRKYPTIKKCLTCLEILLYKNKLGNKNNDMSFELNEPIYEGKFFNSNKKFYIIGYDYDPYPKIHVEYINSENKTADAYISSYSCGQHQVPASFIGSYNMLDDGDLRIDMKEIQNILWSLISAILYYNNNYDNFIQ</sequence>